<evidence type="ECO:0000256" key="1">
    <source>
        <dbReference type="SAM" id="MobiDB-lite"/>
    </source>
</evidence>
<feature type="chain" id="PRO_5022859649" evidence="2">
    <location>
        <begin position="22"/>
        <end position="181"/>
    </location>
</feature>
<organism evidence="3 4">
    <name type="scientific">Takifugu flavidus</name>
    <name type="common">sansaifugu</name>
    <dbReference type="NCBI Taxonomy" id="433684"/>
    <lineage>
        <taxon>Eukaryota</taxon>
        <taxon>Metazoa</taxon>
        <taxon>Chordata</taxon>
        <taxon>Craniata</taxon>
        <taxon>Vertebrata</taxon>
        <taxon>Euteleostomi</taxon>
        <taxon>Actinopterygii</taxon>
        <taxon>Neopterygii</taxon>
        <taxon>Teleostei</taxon>
        <taxon>Neoteleostei</taxon>
        <taxon>Acanthomorphata</taxon>
        <taxon>Eupercaria</taxon>
        <taxon>Tetraodontiformes</taxon>
        <taxon>Tetradontoidea</taxon>
        <taxon>Tetraodontidae</taxon>
        <taxon>Takifugu</taxon>
    </lineage>
</organism>
<name>A0A5C6NGL7_9TELE</name>
<evidence type="ECO:0000313" key="4">
    <source>
        <dbReference type="Proteomes" id="UP000324091"/>
    </source>
</evidence>
<dbReference type="EMBL" id="RHFK02000015">
    <property type="protein sequence ID" value="TWW64697.1"/>
    <property type="molecule type" value="Genomic_DNA"/>
</dbReference>
<keyword evidence="4" id="KW-1185">Reference proteome</keyword>
<comment type="caution">
    <text evidence="3">The sequence shown here is derived from an EMBL/GenBank/DDBJ whole genome shotgun (WGS) entry which is preliminary data.</text>
</comment>
<keyword evidence="2" id="KW-0732">Signal</keyword>
<dbReference type="AlphaFoldDB" id="A0A5C6NGL7"/>
<gene>
    <name evidence="3" type="ORF">D4764_22G0003440</name>
</gene>
<dbReference type="Proteomes" id="UP000324091">
    <property type="component" value="Chromosome 22"/>
</dbReference>
<feature type="region of interest" description="Disordered" evidence="1">
    <location>
        <begin position="62"/>
        <end position="99"/>
    </location>
</feature>
<sequence length="181" mass="19715">MIAELLCTAAAAALYLNTLDADFCYDDRLKIPTFQSFGHQSDARRLWFRPSVLTFAAPSSHGVLSRGQASHGPGPIPRGVGQSSEDKVETDGHGGGLVPSAQEREKMASLAMNLRPRCHNFLAWRMPPVLALPLAALPYTEELRNLEVALANISRQLGHSPRPEPEPQVASSYPLIAFCNQ</sequence>
<evidence type="ECO:0000256" key="2">
    <source>
        <dbReference type="SAM" id="SignalP"/>
    </source>
</evidence>
<evidence type="ECO:0000313" key="3">
    <source>
        <dbReference type="EMBL" id="TWW64697.1"/>
    </source>
</evidence>
<feature type="signal peptide" evidence="2">
    <location>
        <begin position="1"/>
        <end position="21"/>
    </location>
</feature>
<reference evidence="3 4" key="1">
    <citation type="submission" date="2019-04" db="EMBL/GenBank/DDBJ databases">
        <title>Chromosome genome assembly for Takifugu flavidus.</title>
        <authorList>
            <person name="Xiao S."/>
        </authorList>
    </citation>
    <scope>NUCLEOTIDE SEQUENCE [LARGE SCALE GENOMIC DNA]</scope>
    <source>
        <strain evidence="3">HTHZ2018</strain>
        <tissue evidence="3">Muscle</tissue>
    </source>
</reference>
<proteinExistence type="predicted"/>
<protein>
    <submittedName>
        <fullName evidence="3">Uncharacterized protein</fullName>
    </submittedName>
</protein>
<accession>A0A5C6NGL7</accession>